<keyword evidence="3" id="KW-1185">Reference proteome</keyword>
<dbReference type="HOGENOM" id="CLU_023205_2_3_14"/>
<dbReference type="InterPro" id="IPR036812">
    <property type="entry name" value="NAD(P)_OxRdtase_dom_sf"/>
</dbReference>
<dbReference type="PANTHER" id="PTHR43312">
    <property type="entry name" value="D-THREO-ALDOSE 1-DEHYDROGENASE"/>
    <property type="match status" value="1"/>
</dbReference>
<evidence type="ECO:0000313" key="2">
    <source>
        <dbReference type="EMBL" id="CCV66182.1"/>
    </source>
</evidence>
<dbReference type="InterPro" id="IPR053135">
    <property type="entry name" value="AKR2_Oxidoreductase"/>
</dbReference>
<gene>
    <name evidence="2" type="ORF">BN85311610</name>
</gene>
<feature type="domain" description="NADP-dependent oxidoreductase" evidence="1">
    <location>
        <begin position="16"/>
        <end position="315"/>
    </location>
</feature>
<evidence type="ECO:0000313" key="3">
    <source>
        <dbReference type="Proteomes" id="UP000032737"/>
    </source>
</evidence>
<protein>
    <recommendedName>
        <fullName evidence="1">NADP-dependent oxidoreductase domain-containing protein</fullName>
    </recommendedName>
</protein>
<dbReference type="Gene3D" id="3.20.20.100">
    <property type="entry name" value="NADP-dependent oxidoreductase domain"/>
    <property type="match status" value="1"/>
</dbReference>
<dbReference type="AlphaFoldDB" id="U4KP30"/>
<sequence length="327" mass="36797">MKIRQLGKTGFMVSEVALGTWQLGGGWGTPFNHELAKETLTEATKNEVNCFDTADVYSGGLSEEAIGQFTQSMDEKPVVITKLGRRLERQDKDLYTKENMREFILGSIKRLKVSQLDLVLLHCPPSDLYDEPKVFEALDSFKVEGLIKNYGVSIEKVEDGIKAMKYEGVSAIEVIFNMFRLKPLEKLFPMAKEKNVGIIVRVPLASGLLTGKYTSKTTFNEKDHRTFNRDGQSFDKGETFSGVDFDLGLKAVEALKDLFQTDNLIPYALKYILMFDAVSTVIPGASKPYQVKQNIEAINLAPLSMDQMNQVKAIYDKYIKPSVHPLW</sequence>
<proteinExistence type="predicted"/>
<dbReference type="RefSeq" id="WP_030005042.1">
    <property type="nucleotide sequence ID" value="NC_022549.1"/>
</dbReference>
<dbReference type="SUPFAM" id="SSF51430">
    <property type="entry name" value="NAD(P)-linked oxidoreductase"/>
    <property type="match status" value="1"/>
</dbReference>
<dbReference type="Proteomes" id="UP000032737">
    <property type="component" value="Chromosome"/>
</dbReference>
<dbReference type="OrthoDB" id="9804790at2"/>
<dbReference type="STRING" id="61635.BN85311610"/>
<dbReference type="CDD" id="cd19086">
    <property type="entry name" value="AKR_AKR11C1"/>
    <property type="match status" value="1"/>
</dbReference>
<dbReference type="KEGG" id="abra:BN85311610"/>
<name>U4KP30_9MOLU</name>
<accession>U4KP30</accession>
<dbReference type="PANTHER" id="PTHR43312:SF1">
    <property type="entry name" value="NADP-DEPENDENT OXIDOREDUCTASE DOMAIN-CONTAINING PROTEIN"/>
    <property type="match status" value="1"/>
</dbReference>
<dbReference type="EMBL" id="FO681348">
    <property type="protein sequence ID" value="CCV66182.1"/>
    <property type="molecule type" value="Genomic_DNA"/>
</dbReference>
<dbReference type="Pfam" id="PF00248">
    <property type="entry name" value="Aldo_ket_red"/>
    <property type="match status" value="1"/>
</dbReference>
<reference evidence="2 3" key="1">
    <citation type="journal article" date="2013" name="J. Mol. Microbiol. Biotechnol.">
        <title>Analysis of the Complete Genomes of Acholeplasma brassicae , A. palmae and A. laidlawii and Their Comparison to the Obligate Parasites from ' Candidatus Phytoplasma'.</title>
        <authorList>
            <person name="Kube M."/>
            <person name="Siewert C."/>
            <person name="Migdoll A.M."/>
            <person name="Duduk B."/>
            <person name="Holz S."/>
            <person name="Rabus R."/>
            <person name="Seemuller E."/>
            <person name="Mitrovic J."/>
            <person name="Muller I."/>
            <person name="Buttner C."/>
            <person name="Reinhardt R."/>
        </authorList>
    </citation>
    <scope>NUCLEOTIDE SEQUENCE [LARGE SCALE GENOMIC DNA]</scope>
    <source>
        <strain evidence="3">0502</strain>
    </source>
</reference>
<evidence type="ECO:0000259" key="1">
    <source>
        <dbReference type="Pfam" id="PF00248"/>
    </source>
</evidence>
<organism evidence="2 3">
    <name type="scientific">Acholeplasma brassicae</name>
    <dbReference type="NCBI Taxonomy" id="61635"/>
    <lineage>
        <taxon>Bacteria</taxon>
        <taxon>Bacillati</taxon>
        <taxon>Mycoplasmatota</taxon>
        <taxon>Mollicutes</taxon>
        <taxon>Acholeplasmatales</taxon>
        <taxon>Acholeplasmataceae</taxon>
        <taxon>Acholeplasma</taxon>
    </lineage>
</organism>
<dbReference type="InterPro" id="IPR023210">
    <property type="entry name" value="NADP_OxRdtase_dom"/>
</dbReference>